<name>A0A1G8GN26_9PROT</name>
<dbReference type="AlphaFoldDB" id="A0A1G8GN26"/>
<keyword evidence="2" id="KW-1185">Reference proteome</keyword>
<dbReference type="Proteomes" id="UP000217076">
    <property type="component" value="Unassembled WGS sequence"/>
</dbReference>
<sequence length="25" mass="2750">TDDGALQIELSFDNADEAVLTARRE</sequence>
<gene>
    <name evidence="1" type="ORF">SAMN05421742_1341</name>
</gene>
<evidence type="ECO:0000313" key="2">
    <source>
        <dbReference type="Proteomes" id="UP000217076"/>
    </source>
</evidence>
<proteinExistence type="predicted"/>
<accession>A0A1G8GN26</accession>
<evidence type="ECO:0000313" key="1">
    <source>
        <dbReference type="EMBL" id="SDH95868.1"/>
    </source>
</evidence>
<organism evidence="1 2">
    <name type="scientific">Roseospirillum parvum</name>
    <dbReference type="NCBI Taxonomy" id="83401"/>
    <lineage>
        <taxon>Bacteria</taxon>
        <taxon>Pseudomonadati</taxon>
        <taxon>Pseudomonadota</taxon>
        <taxon>Alphaproteobacteria</taxon>
        <taxon>Rhodospirillales</taxon>
        <taxon>Rhodospirillaceae</taxon>
        <taxon>Roseospirillum</taxon>
    </lineage>
</organism>
<dbReference type="EMBL" id="FNCV01000034">
    <property type="protein sequence ID" value="SDH95868.1"/>
    <property type="molecule type" value="Genomic_DNA"/>
</dbReference>
<feature type="non-terminal residue" evidence="1">
    <location>
        <position position="1"/>
    </location>
</feature>
<reference evidence="2" key="1">
    <citation type="submission" date="2016-10" db="EMBL/GenBank/DDBJ databases">
        <authorList>
            <person name="Varghese N."/>
            <person name="Submissions S."/>
        </authorList>
    </citation>
    <scope>NUCLEOTIDE SEQUENCE [LARGE SCALE GENOMIC DNA]</scope>
    <source>
        <strain evidence="2">930I</strain>
    </source>
</reference>
<protein>
    <submittedName>
        <fullName evidence="1">Uncharacterized protein</fullName>
    </submittedName>
</protein>